<evidence type="ECO:0000313" key="7">
    <source>
        <dbReference type="EMBL" id="UPT87880.1"/>
    </source>
</evidence>
<dbReference type="EMBL" id="CP096255">
    <property type="protein sequence ID" value="UPT87880.1"/>
    <property type="molecule type" value="Genomic_DNA"/>
</dbReference>
<organism evidence="7 8">
    <name type="scientific">Bradyrhizobium barranii subsp. apii</name>
    <dbReference type="NCBI Taxonomy" id="2819348"/>
    <lineage>
        <taxon>Bacteria</taxon>
        <taxon>Pseudomonadati</taxon>
        <taxon>Pseudomonadota</taxon>
        <taxon>Alphaproteobacteria</taxon>
        <taxon>Hyphomicrobiales</taxon>
        <taxon>Nitrobacteraceae</taxon>
        <taxon>Bradyrhizobium</taxon>
        <taxon>Bradyrhizobium barranii</taxon>
    </lineage>
</organism>
<gene>
    <name evidence="7" type="ORF">HAP41_0000001590</name>
</gene>
<reference evidence="7" key="1">
    <citation type="journal article" date="2017" name="Syst. Appl. Microbiol.">
        <title>Soybeans inoculated with root zone soils of Canadian native legumes harbour diverse and novel Bradyrhizobium spp. that possess agricultural potential.</title>
        <authorList>
            <person name="Bromfield E.S.P."/>
            <person name="Cloutier S."/>
            <person name="Tambong J.T."/>
            <person name="Tran Thi T.V."/>
        </authorList>
    </citation>
    <scope>NUCLEOTIDE SEQUENCE</scope>
    <source>
        <strain evidence="7">1S5</strain>
    </source>
</reference>
<dbReference type="InterPro" id="IPR011057">
    <property type="entry name" value="Mss4-like_sf"/>
</dbReference>
<evidence type="ECO:0000256" key="4">
    <source>
        <dbReference type="ARBA" id="ARBA00023239"/>
    </source>
</evidence>
<dbReference type="Gene3D" id="3.90.1590.10">
    <property type="entry name" value="glutathione-dependent formaldehyde- activating enzyme (gfa)"/>
    <property type="match status" value="1"/>
</dbReference>
<dbReference type="Proteomes" id="UP000551709">
    <property type="component" value="Chromosome"/>
</dbReference>
<evidence type="ECO:0000256" key="5">
    <source>
        <dbReference type="SAM" id="MobiDB-lite"/>
    </source>
</evidence>
<feature type="domain" description="CENP-V/GFA" evidence="6">
    <location>
        <begin position="3"/>
        <end position="120"/>
    </location>
</feature>
<dbReference type="GO" id="GO:0016846">
    <property type="term" value="F:carbon-sulfur lyase activity"/>
    <property type="evidence" value="ECO:0007669"/>
    <property type="project" value="InterPro"/>
</dbReference>
<reference evidence="7" key="2">
    <citation type="submission" date="2022-04" db="EMBL/GenBank/DDBJ databases">
        <authorList>
            <person name="Bromfield E.S.P."/>
            <person name="Cloutier S."/>
        </authorList>
    </citation>
    <scope>NUCLEOTIDE SEQUENCE</scope>
    <source>
        <strain evidence="7">1S5</strain>
    </source>
</reference>
<evidence type="ECO:0000256" key="3">
    <source>
        <dbReference type="ARBA" id="ARBA00022833"/>
    </source>
</evidence>
<feature type="region of interest" description="Disordered" evidence="5">
    <location>
        <begin position="142"/>
        <end position="182"/>
    </location>
</feature>
<keyword evidence="3" id="KW-0862">Zinc</keyword>
<sequence>MRLEGGCYCGEVRYVAEGDPMMQAQCHCRECQYISGGAPNTFIAMPAAGFSYITGQPKQFTRKDLERAVTREFCAECGTHLVTKVPGLPAAILKVGTLDEPAQFHPQMAIYTRHAGVPRDPGGHEDIREAAGALGAPISGNSSCPGLPRLRGRSPLRRGEGPGMNVLGYGRMGRGWPGQARP</sequence>
<keyword evidence="4" id="KW-0456">Lyase</keyword>
<proteinExistence type="inferred from homology"/>
<dbReference type="PANTHER" id="PTHR33337:SF40">
    <property type="entry name" value="CENP-V_GFA DOMAIN-CONTAINING PROTEIN-RELATED"/>
    <property type="match status" value="1"/>
</dbReference>
<evidence type="ECO:0000256" key="1">
    <source>
        <dbReference type="ARBA" id="ARBA00005495"/>
    </source>
</evidence>
<evidence type="ECO:0000259" key="6">
    <source>
        <dbReference type="PROSITE" id="PS51891"/>
    </source>
</evidence>
<evidence type="ECO:0000313" key="8">
    <source>
        <dbReference type="Proteomes" id="UP000551709"/>
    </source>
</evidence>
<dbReference type="PANTHER" id="PTHR33337">
    <property type="entry name" value="GFA DOMAIN-CONTAINING PROTEIN"/>
    <property type="match status" value="1"/>
</dbReference>
<dbReference type="InterPro" id="IPR006913">
    <property type="entry name" value="CENP-V/GFA"/>
</dbReference>
<keyword evidence="2" id="KW-0479">Metal-binding</keyword>
<dbReference type="GO" id="GO:0046872">
    <property type="term" value="F:metal ion binding"/>
    <property type="evidence" value="ECO:0007669"/>
    <property type="project" value="UniProtKB-KW"/>
</dbReference>
<dbReference type="SUPFAM" id="SSF51316">
    <property type="entry name" value="Mss4-like"/>
    <property type="match status" value="1"/>
</dbReference>
<accession>A0A8U0FM26</accession>
<dbReference type="Pfam" id="PF04828">
    <property type="entry name" value="GFA"/>
    <property type="match status" value="1"/>
</dbReference>
<comment type="similarity">
    <text evidence="1">Belongs to the Gfa family.</text>
</comment>
<name>A0A8U0FM26_9BRAD</name>
<evidence type="ECO:0000256" key="2">
    <source>
        <dbReference type="ARBA" id="ARBA00022723"/>
    </source>
</evidence>
<protein>
    <submittedName>
        <fullName evidence="7">GFA family protein</fullName>
    </submittedName>
</protein>
<dbReference type="PROSITE" id="PS51891">
    <property type="entry name" value="CENP_V_GFA"/>
    <property type="match status" value="1"/>
</dbReference>
<dbReference type="AlphaFoldDB" id="A0A8U0FM26"/>